<reference evidence="1" key="2">
    <citation type="journal article" date="2015" name="Data Brief">
        <title>Shoot transcriptome of the giant reed, Arundo donax.</title>
        <authorList>
            <person name="Barrero R.A."/>
            <person name="Guerrero F.D."/>
            <person name="Moolhuijzen P."/>
            <person name="Goolsby J.A."/>
            <person name="Tidwell J."/>
            <person name="Bellgard S.E."/>
            <person name="Bellgard M.I."/>
        </authorList>
    </citation>
    <scope>NUCLEOTIDE SEQUENCE</scope>
    <source>
        <tissue evidence="1">Shoot tissue taken approximately 20 cm above the soil surface</tissue>
    </source>
</reference>
<dbReference type="AlphaFoldDB" id="A0A0A9DB35"/>
<dbReference type="EMBL" id="GBRH01213992">
    <property type="protein sequence ID" value="JAD83903.1"/>
    <property type="molecule type" value="Transcribed_RNA"/>
</dbReference>
<proteinExistence type="predicted"/>
<reference evidence="1" key="1">
    <citation type="submission" date="2014-09" db="EMBL/GenBank/DDBJ databases">
        <authorList>
            <person name="Magalhaes I.L.F."/>
            <person name="Oliveira U."/>
            <person name="Santos F.R."/>
            <person name="Vidigal T.H.D.A."/>
            <person name="Brescovit A.D."/>
            <person name="Santos A.J."/>
        </authorList>
    </citation>
    <scope>NUCLEOTIDE SEQUENCE</scope>
    <source>
        <tissue evidence="1">Shoot tissue taken approximately 20 cm above the soil surface</tissue>
    </source>
</reference>
<accession>A0A0A9DB35</accession>
<protein>
    <submittedName>
        <fullName evidence="1">Uncharacterized protein</fullName>
    </submittedName>
</protein>
<organism evidence="1">
    <name type="scientific">Arundo donax</name>
    <name type="common">Giant reed</name>
    <name type="synonym">Donax arundinaceus</name>
    <dbReference type="NCBI Taxonomy" id="35708"/>
    <lineage>
        <taxon>Eukaryota</taxon>
        <taxon>Viridiplantae</taxon>
        <taxon>Streptophyta</taxon>
        <taxon>Embryophyta</taxon>
        <taxon>Tracheophyta</taxon>
        <taxon>Spermatophyta</taxon>
        <taxon>Magnoliopsida</taxon>
        <taxon>Liliopsida</taxon>
        <taxon>Poales</taxon>
        <taxon>Poaceae</taxon>
        <taxon>PACMAD clade</taxon>
        <taxon>Arundinoideae</taxon>
        <taxon>Arundineae</taxon>
        <taxon>Arundo</taxon>
    </lineage>
</organism>
<evidence type="ECO:0000313" key="1">
    <source>
        <dbReference type="EMBL" id="JAD83903.1"/>
    </source>
</evidence>
<name>A0A0A9DB35_ARUDO</name>
<sequence length="67" mass="6887">MAPGGGLGFATIPRTLKFSGNSPAVLFEVLADAAGEDPGPGKNAEAARDPVMTEPYVRIQNCARSPT</sequence>